<dbReference type="PROSITE" id="PS51257">
    <property type="entry name" value="PROKAR_LIPOPROTEIN"/>
    <property type="match status" value="1"/>
</dbReference>
<proteinExistence type="predicted"/>
<dbReference type="RefSeq" id="WP_169585475.1">
    <property type="nucleotide sequence ID" value="NZ_VCQU01000002.1"/>
</dbReference>
<reference evidence="1 2" key="2">
    <citation type="submission" date="2020-06" db="EMBL/GenBank/DDBJ databases">
        <title>Antribacter stalactiti gen. nov., sp. nov., a new member of the family Nacardiaceae isolated from a cave.</title>
        <authorList>
            <person name="Kim I.S."/>
        </authorList>
    </citation>
    <scope>NUCLEOTIDE SEQUENCE [LARGE SCALE GENOMIC DNA]</scope>
    <source>
        <strain evidence="1 2">YC2-7</strain>
    </source>
</reference>
<evidence type="ECO:0000313" key="2">
    <source>
        <dbReference type="Proteomes" id="UP000535543"/>
    </source>
</evidence>
<name>A0A848KDG2_9NOCA</name>
<comment type="caution">
    <text evidence="1">The sequence shown here is derived from an EMBL/GenBank/DDBJ whole genome shotgun (WGS) entry which is preliminary data.</text>
</comment>
<dbReference type="AlphaFoldDB" id="A0A848KDG2"/>
<reference evidence="1 2" key="1">
    <citation type="submission" date="2019-05" db="EMBL/GenBank/DDBJ databases">
        <authorList>
            <person name="Lee S.D."/>
        </authorList>
    </citation>
    <scope>NUCLEOTIDE SEQUENCE [LARGE SCALE GENOMIC DNA]</scope>
    <source>
        <strain evidence="1 2">YC2-7</strain>
    </source>
</reference>
<sequence length="187" mass="18431">MSFRGGRRAGMASAIGAVAAGLIVIVGCGGPVSGNPTANKADAAAYSKEAASSSAAATSARRIADGNAAAQKACDNLRSFSKAATVKYNDFITASDANAPDVTAKAKLASDALKESAKQVESAATDTIDAIPSGSQLRAALAGYVSKERALADAVDKKVSVADLNAAAKTSDGAKDAAVTACNDGGF</sequence>
<evidence type="ECO:0000313" key="1">
    <source>
        <dbReference type="EMBL" id="NMN94742.1"/>
    </source>
</evidence>
<organism evidence="1 2">
    <name type="scientific">Antrihabitans stalactiti</name>
    <dbReference type="NCBI Taxonomy" id="2584121"/>
    <lineage>
        <taxon>Bacteria</taxon>
        <taxon>Bacillati</taxon>
        <taxon>Actinomycetota</taxon>
        <taxon>Actinomycetes</taxon>
        <taxon>Mycobacteriales</taxon>
        <taxon>Nocardiaceae</taxon>
        <taxon>Antrihabitans</taxon>
    </lineage>
</organism>
<accession>A0A848KDG2</accession>
<dbReference type="EMBL" id="VCQU01000002">
    <property type="protein sequence ID" value="NMN94742.1"/>
    <property type="molecule type" value="Genomic_DNA"/>
</dbReference>
<keyword evidence="2" id="KW-1185">Reference proteome</keyword>
<protein>
    <recommendedName>
        <fullName evidence="3">Small secreted protein</fullName>
    </recommendedName>
</protein>
<evidence type="ECO:0008006" key="3">
    <source>
        <dbReference type="Google" id="ProtNLM"/>
    </source>
</evidence>
<gene>
    <name evidence="1" type="ORF">FGL95_06795</name>
</gene>
<dbReference type="Proteomes" id="UP000535543">
    <property type="component" value="Unassembled WGS sequence"/>
</dbReference>